<dbReference type="PANTHER" id="PTHR40086">
    <property type="entry name" value="PHOSPHOTRANSFERASE YTMP-RELATED"/>
    <property type="match status" value="1"/>
</dbReference>
<dbReference type="InterPro" id="IPR011009">
    <property type="entry name" value="Kinase-like_dom_sf"/>
</dbReference>
<dbReference type="InterPro" id="IPR002575">
    <property type="entry name" value="Aminoglycoside_PTrfase"/>
</dbReference>
<comment type="caution">
    <text evidence="2">The sequence shown here is derived from an EMBL/GenBank/DDBJ whole genome shotgun (WGS) entry which is preliminary data.</text>
</comment>
<dbReference type="Gene3D" id="3.90.1200.10">
    <property type="match status" value="1"/>
</dbReference>
<dbReference type="InterPro" id="IPR052077">
    <property type="entry name" value="CcrZ_PhaseVar_Mediator"/>
</dbReference>
<dbReference type="EMBL" id="JAODOQ010000001">
    <property type="protein sequence ID" value="MCT8986143.1"/>
    <property type="molecule type" value="Genomic_DNA"/>
</dbReference>
<dbReference type="PANTHER" id="PTHR40086:SF1">
    <property type="entry name" value="CELL CYCLE REGULATOR CCRZ"/>
    <property type="match status" value="1"/>
</dbReference>
<dbReference type="Gene3D" id="3.30.200.20">
    <property type="entry name" value="Phosphorylase Kinase, domain 1"/>
    <property type="match status" value="1"/>
</dbReference>
<proteinExistence type="predicted"/>
<evidence type="ECO:0000259" key="1">
    <source>
        <dbReference type="Pfam" id="PF01636"/>
    </source>
</evidence>
<evidence type="ECO:0000313" key="2">
    <source>
        <dbReference type="EMBL" id="MCT8986143.1"/>
    </source>
</evidence>
<dbReference type="Pfam" id="PF01636">
    <property type="entry name" value="APH"/>
    <property type="match status" value="1"/>
</dbReference>
<protein>
    <submittedName>
        <fullName evidence="2">Aminoglycoside phosphotransferase family protein</fullName>
    </submittedName>
</protein>
<reference evidence="2" key="1">
    <citation type="submission" date="2022-09" db="EMBL/GenBank/DDBJ databases">
        <title>Shewanella sp. KJ10-1 sp.nov, isolated from marine algae.</title>
        <authorList>
            <person name="Butt M."/>
            <person name="Lee J.K."/>
            <person name="Kim J.M."/>
            <person name="Choi D.G."/>
        </authorList>
    </citation>
    <scope>NUCLEOTIDE SEQUENCE</scope>
    <source>
        <strain evidence="2">KJ10-1</strain>
    </source>
</reference>
<dbReference type="SUPFAM" id="SSF56112">
    <property type="entry name" value="Protein kinase-like (PK-like)"/>
    <property type="match status" value="1"/>
</dbReference>
<sequence length="342" mass="38581">MPSPLLTLPSELINTLQQAMPAAKYHSLLTQCRAVSLLNTGLSNQNYLLSYLTGDKVLRVNQRHSHWCNRVLEVECWRSAIAAKIAPKLEWVSDDHQFYLSEFVAQPQGDWSQFSSMFGHSSARPLAAMSHPDVDAVTLLTQLFASLSQLPVPSKSITVSAQWQEYALQLAQYSAEQTQPQWQQAWQQLQRLNARVRQWLSQLESCMLLPIFCHRDVTPHNLLLSSPLSSQNNPGHIGQAKLYCIDYEYAVASHPLFDLASAIATHQLTNEQVNQLTHKVIVQYCQMASLTDVAAAKAALPAAINCFWLFSAMWALLMAAQDTEQSTQYIDYFNDYLGYITF</sequence>
<dbReference type="Proteomes" id="UP001431192">
    <property type="component" value="Unassembled WGS sequence"/>
</dbReference>
<organism evidence="2 3">
    <name type="scientific">Shewanella phaeophyticola</name>
    <dbReference type="NCBI Taxonomy" id="2978345"/>
    <lineage>
        <taxon>Bacteria</taxon>
        <taxon>Pseudomonadati</taxon>
        <taxon>Pseudomonadota</taxon>
        <taxon>Gammaproteobacteria</taxon>
        <taxon>Alteromonadales</taxon>
        <taxon>Shewanellaceae</taxon>
        <taxon>Shewanella</taxon>
    </lineage>
</organism>
<accession>A0ABT2P0G4</accession>
<feature type="domain" description="Aminoglycoside phosphotransferase" evidence="1">
    <location>
        <begin position="36"/>
        <end position="276"/>
    </location>
</feature>
<evidence type="ECO:0000313" key="3">
    <source>
        <dbReference type="Proteomes" id="UP001431192"/>
    </source>
</evidence>
<dbReference type="RefSeq" id="WP_261732588.1">
    <property type="nucleotide sequence ID" value="NZ_JAODOQ010000001.1"/>
</dbReference>
<gene>
    <name evidence="2" type="ORF">N4T56_06135</name>
</gene>
<keyword evidence="3" id="KW-1185">Reference proteome</keyword>
<name>A0ABT2P0G4_9GAMM</name>